<dbReference type="PANTHER" id="PTHR34293:SF1">
    <property type="entry name" value="HTH-TYPE TRANSCRIPTIONAL REGULATOR TRMBL2"/>
    <property type="match status" value="1"/>
</dbReference>
<evidence type="ECO:0000259" key="1">
    <source>
        <dbReference type="PROSITE" id="PS50043"/>
    </source>
</evidence>
<comment type="caution">
    <text evidence="2">The sequence shown here is derived from an EMBL/GenBank/DDBJ whole genome shotgun (WGS) entry which is preliminary data.</text>
</comment>
<dbReference type="Gene3D" id="1.10.10.10">
    <property type="entry name" value="Winged helix-like DNA-binding domain superfamily/Winged helix DNA-binding domain"/>
    <property type="match status" value="1"/>
</dbReference>
<accession>A0ABV9X7G0</accession>
<evidence type="ECO:0000313" key="2">
    <source>
        <dbReference type="EMBL" id="MFC5020384.1"/>
    </source>
</evidence>
<protein>
    <submittedName>
        <fullName evidence="2">LuxR C-terminal-related transcriptional regulator</fullName>
    </submittedName>
</protein>
<dbReference type="Proteomes" id="UP001595855">
    <property type="component" value="Unassembled WGS sequence"/>
</dbReference>
<dbReference type="InterPro" id="IPR036388">
    <property type="entry name" value="WH-like_DNA-bd_sf"/>
</dbReference>
<dbReference type="SMART" id="SM00421">
    <property type="entry name" value="HTH_LUXR"/>
    <property type="match status" value="1"/>
</dbReference>
<dbReference type="RefSeq" id="WP_328661927.1">
    <property type="nucleotide sequence ID" value="NZ_BAAATN010000022.1"/>
</dbReference>
<dbReference type="InterPro" id="IPR000792">
    <property type="entry name" value="Tscrpt_reg_LuxR_C"/>
</dbReference>
<dbReference type="SUPFAM" id="SSF46894">
    <property type="entry name" value="C-terminal effector domain of the bipartite response regulators"/>
    <property type="match status" value="1"/>
</dbReference>
<dbReference type="EMBL" id="JBHSJO010000003">
    <property type="protein sequence ID" value="MFC5020384.1"/>
    <property type="molecule type" value="Genomic_DNA"/>
</dbReference>
<dbReference type="PROSITE" id="PS50043">
    <property type="entry name" value="HTH_LUXR_2"/>
    <property type="match status" value="1"/>
</dbReference>
<name>A0ABV9X7G0_9ACTN</name>
<gene>
    <name evidence="2" type="ORF">ACFPRC_36835</name>
</gene>
<keyword evidence="3" id="KW-1185">Reference proteome</keyword>
<dbReference type="Pfam" id="PF00196">
    <property type="entry name" value="GerE"/>
    <property type="match status" value="1"/>
</dbReference>
<reference evidence="3" key="1">
    <citation type="journal article" date="2019" name="Int. J. Syst. Evol. Microbiol.">
        <title>The Global Catalogue of Microorganisms (GCM) 10K type strain sequencing project: providing services to taxonomists for standard genome sequencing and annotation.</title>
        <authorList>
            <consortium name="The Broad Institute Genomics Platform"/>
            <consortium name="The Broad Institute Genome Sequencing Center for Infectious Disease"/>
            <person name="Wu L."/>
            <person name="Ma J."/>
        </authorList>
    </citation>
    <scope>NUCLEOTIDE SEQUENCE [LARGE SCALE GENOMIC DNA]</scope>
    <source>
        <strain evidence="3">CGMCC 4.1542</strain>
    </source>
</reference>
<feature type="domain" description="HTH luxR-type" evidence="1">
    <location>
        <begin position="222"/>
        <end position="288"/>
    </location>
</feature>
<organism evidence="2 3">
    <name type="scientific">Streptomyces lienomycini</name>
    <dbReference type="NCBI Taxonomy" id="284035"/>
    <lineage>
        <taxon>Bacteria</taxon>
        <taxon>Bacillati</taxon>
        <taxon>Actinomycetota</taxon>
        <taxon>Actinomycetes</taxon>
        <taxon>Kitasatosporales</taxon>
        <taxon>Streptomycetaceae</taxon>
        <taxon>Streptomyces</taxon>
    </lineage>
</organism>
<dbReference type="PANTHER" id="PTHR34293">
    <property type="entry name" value="HTH-TYPE TRANSCRIPTIONAL REGULATOR TRMBL2"/>
    <property type="match status" value="1"/>
</dbReference>
<proteinExistence type="predicted"/>
<dbReference type="InterPro" id="IPR051797">
    <property type="entry name" value="TrmB-like"/>
</dbReference>
<sequence>MSDDVPDCLTELGLMRRQAEPGSHWVAVPPDIASHDLTRPLERAILAQQHTVAGIYDALSAAEDVYRTQQRTSAVSVRLLHGADVIYAALERASEACREELLTAHPGGARDPDALGKTLPRTLRLNERGVRQRTLYQHSVRAHGPTLAYIERVTSAGAQVRTLDEVVDRIIVYDRSIAFIPDPRYDQQTTALAVEHPALIHYLVKVFDHAWQRAEPVTISQDHSRPPLLTDETRRAVLKLMVEGHTDAGIAKRLGISSRTVSHHIKKASDQVKSRSRAHLAYLLARSELLESPRGD</sequence>
<dbReference type="InterPro" id="IPR016032">
    <property type="entry name" value="Sig_transdc_resp-reg_C-effctor"/>
</dbReference>
<evidence type="ECO:0000313" key="3">
    <source>
        <dbReference type="Proteomes" id="UP001595855"/>
    </source>
</evidence>